<evidence type="ECO:0000313" key="3">
    <source>
        <dbReference type="EMBL" id="TWU50885.1"/>
    </source>
</evidence>
<gene>
    <name evidence="3" type="ORF">Poly51_41780</name>
</gene>
<dbReference type="RefSeq" id="WP_146459560.1">
    <property type="nucleotide sequence ID" value="NZ_SJPW01000005.1"/>
</dbReference>
<reference evidence="3 4" key="1">
    <citation type="submission" date="2019-02" db="EMBL/GenBank/DDBJ databases">
        <title>Deep-cultivation of Planctomycetes and their phenomic and genomic characterization uncovers novel biology.</title>
        <authorList>
            <person name="Wiegand S."/>
            <person name="Jogler M."/>
            <person name="Boedeker C."/>
            <person name="Pinto D."/>
            <person name="Vollmers J."/>
            <person name="Rivas-Marin E."/>
            <person name="Kohn T."/>
            <person name="Peeters S.H."/>
            <person name="Heuer A."/>
            <person name="Rast P."/>
            <person name="Oberbeckmann S."/>
            <person name="Bunk B."/>
            <person name="Jeske O."/>
            <person name="Meyerdierks A."/>
            <person name="Storesund J.E."/>
            <person name="Kallscheuer N."/>
            <person name="Luecker S."/>
            <person name="Lage O.M."/>
            <person name="Pohl T."/>
            <person name="Merkel B.J."/>
            <person name="Hornburger P."/>
            <person name="Mueller R.-W."/>
            <person name="Bruemmer F."/>
            <person name="Labrenz M."/>
            <person name="Spormann A.M."/>
            <person name="Op Den Camp H."/>
            <person name="Overmann J."/>
            <person name="Amann R."/>
            <person name="Jetten M.S.M."/>
            <person name="Mascher T."/>
            <person name="Medema M.H."/>
            <person name="Devos D.P."/>
            <person name="Kaster A.-K."/>
            <person name="Ovreas L."/>
            <person name="Rohde M."/>
            <person name="Galperin M.Y."/>
            <person name="Jogler C."/>
        </authorList>
    </citation>
    <scope>NUCLEOTIDE SEQUENCE [LARGE SCALE GENOMIC DNA]</scope>
    <source>
        <strain evidence="3 4">Poly51</strain>
    </source>
</reference>
<name>A0A5C6EQG8_9BACT</name>
<feature type="chain" id="PRO_5022927446" description="IgA FC receptor" evidence="2">
    <location>
        <begin position="28"/>
        <end position="288"/>
    </location>
</feature>
<evidence type="ECO:0000313" key="4">
    <source>
        <dbReference type="Proteomes" id="UP000318288"/>
    </source>
</evidence>
<dbReference type="EMBL" id="SJPW01000005">
    <property type="protein sequence ID" value="TWU50885.1"/>
    <property type="molecule type" value="Genomic_DNA"/>
</dbReference>
<evidence type="ECO:0000256" key="1">
    <source>
        <dbReference type="SAM" id="MobiDB-lite"/>
    </source>
</evidence>
<feature type="signal peptide" evidence="2">
    <location>
        <begin position="1"/>
        <end position="27"/>
    </location>
</feature>
<evidence type="ECO:0000256" key="2">
    <source>
        <dbReference type="SAM" id="SignalP"/>
    </source>
</evidence>
<feature type="compositionally biased region" description="Low complexity" evidence="1">
    <location>
        <begin position="143"/>
        <end position="161"/>
    </location>
</feature>
<proteinExistence type="predicted"/>
<evidence type="ECO:0008006" key="5">
    <source>
        <dbReference type="Google" id="ProtNLM"/>
    </source>
</evidence>
<feature type="region of interest" description="Disordered" evidence="1">
    <location>
        <begin position="79"/>
        <end position="166"/>
    </location>
</feature>
<dbReference type="Proteomes" id="UP000318288">
    <property type="component" value="Unassembled WGS sequence"/>
</dbReference>
<sequence precursor="true">MNQTRNRSATFSLACFASLAAMGSACSQSFDTAQTRLRPIGAPSAVDQYRSDVRSGSPASGFQETAYTPTVRQVAMQFQMPPGGSTNASPPTAFPSPTPPPQSFSPAPIPSSLPPSTIAPPSTLSQNPTAIPRSLPTMPPPSTSISSSPISPTPARIPSSSDYMPIAPPQLNSGGFATAYNCPNVTGPSAYSAASGIGCGQVGYQAPASYAPNPSNLVPLNTAPGTMPPPGVVAPPISIPTASAAPVGPLISFGQSANPVQVGAGLFGQPKAYVPGQGVRNWLRYLTP</sequence>
<organism evidence="3 4">
    <name type="scientific">Rubripirellula tenax</name>
    <dbReference type="NCBI Taxonomy" id="2528015"/>
    <lineage>
        <taxon>Bacteria</taxon>
        <taxon>Pseudomonadati</taxon>
        <taxon>Planctomycetota</taxon>
        <taxon>Planctomycetia</taxon>
        <taxon>Pirellulales</taxon>
        <taxon>Pirellulaceae</taxon>
        <taxon>Rubripirellula</taxon>
    </lineage>
</organism>
<comment type="caution">
    <text evidence="3">The sequence shown here is derived from an EMBL/GenBank/DDBJ whole genome shotgun (WGS) entry which is preliminary data.</text>
</comment>
<accession>A0A5C6EQG8</accession>
<keyword evidence="4" id="KW-1185">Reference proteome</keyword>
<dbReference type="AlphaFoldDB" id="A0A5C6EQG8"/>
<feature type="compositionally biased region" description="Pro residues" evidence="1">
    <location>
        <begin position="92"/>
        <end position="113"/>
    </location>
</feature>
<dbReference type="OrthoDB" id="291574at2"/>
<protein>
    <recommendedName>
        <fullName evidence="5">IgA FC receptor</fullName>
    </recommendedName>
</protein>
<dbReference type="PROSITE" id="PS51257">
    <property type="entry name" value="PROKAR_LIPOPROTEIN"/>
    <property type="match status" value="1"/>
</dbReference>
<keyword evidence="2" id="KW-0732">Signal</keyword>
<feature type="compositionally biased region" description="Low complexity" evidence="1">
    <location>
        <begin position="114"/>
        <end position="136"/>
    </location>
</feature>